<dbReference type="OrthoDB" id="9804439at2"/>
<keyword evidence="4 7" id="KW-0812">Transmembrane</keyword>
<evidence type="ECO:0000256" key="4">
    <source>
        <dbReference type="ARBA" id="ARBA00022692"/>
    </source>
</evidence>
<feature type="transmembrane region" description="Helical" evidence="7">
    <location>
        <begin position="95"/>
        <end position="117"/>
    </location>
</feature>
<keyword evidence="6 7" id="KW-0472">Membrane</keyword>
<comment type="caution">
    <text evidence="10">The sequence shown here is derived from an EMBL/GenBank/DDBJ whole genome shotgun (WGS) entry which is preliminary data.</text>
</comment>
<dbReference type="CDD" id="cd06261">
    <property type="entry name" value="TM_PBP2"/>
    <property type="match status" value="1"/>
</dbReference>
<keyword evidence="3" id="KW-1003">Cell membrane</keyword>
<evidence type="ECO:0000313" key="11">
    <source>
        <dbReference type="Proteomes" id="UP000295075"/>
    </source>
</evidence>
<comment type="similarity">
    <text evidence="7">Belongs to the binding-protein-dependent transport system permease family.</text>
</comment>
<evidence type="ECO:0000256" key="6">
    <source>
        <dbReference type="ARBA" id="ARBA00023136"/>
    </source>
</evidence>
<feature type="transmembrane region" description="Helical" evidence="7">
    <location>
        <begin position="176"/>
        <end position="199"/>
    </location>
</feature>
<feature type="transmembrane region" description="Helical" evidence="7">
    <location>
        <begin position="283"/>
        <end position="302"/>
    </location>
</feature>
<protein>
    <submittedName>
        <fullName evidence="10">Sugar ABC transporter permease</fullName>
    </submittedName>
</protein>
<dbReference type="PANTHER" id="PTHR30193">
    <property type="entry name" value="ABC TRANSPORTER PERMEASE PROTEIN"/>
    <property type="match status" value="1"/>
</dbReference>
<dbReference type="Pfam" id="PF00528">
    <property type="entry name" value="BPD_transp_1"/>
    <property type="match status" value="1"/>
</dbReference>
<dbReference type="InterPro" id="IPR000515">
    <property type="entry name" value="MetI-like"/>
</dbReference>
<feature type="transmembrane region" description="Helical" evidence="7">
    <location>
        <begin position="230"/>
        <end position="250"/>
    </location>
</feature>
<evidence type="ECO:0000256" key="1">
    <source>
        <dbReference type="ARBA" id="ARBA00004651"/>
    </source>
</evidence>
<evidence type="ECO:0000313" key="10">
    <source>
        <dbReference type="EMBL" id="TDC27483.1"/>
    </source>
</evidence>
<reference evidence="10 11" key="1">
    <citation type="submission" date="2019-03" db="EMBL/GenBank/DDBJ databases">
        <title>Draft genome sequences of novel Actinobacteria.</title>
        <authorList>
            <person name="Sahin N."/>
            <person name="Ay H."/>
            <person name="Saygin H."/>
        </authorList>
    </citation>
    <scope>NUCLEOTIDE SEQUENCE [LARGE SCALE GENOMIC DNA]</scope>
    <source>
        <strain evidence="10 11">JCM 30547</strain>
    </source>
</reference>
<dbReference type="AlphaFoldDB" id="A0A4R4PYI9"/>
<name>A0A4R4PYI9_9ACTN</name>
<dbReference type="EMBL" id="SMKA01000093">
    <property type="protein sequence ID" value="TDC27483.1"/>
    <property type="molecule type" value="Genomic_DNA"/>
</dbReference>
<evidence type="ECO:0000259" key="9">
    <source>
        <dbReference type="PROSITE" id="PS50928"/>
    </source>
</evidence>
<dbReference type="InterPro" id="IPR035906">
    <property type="entry name" value="MetI-like_sf"/>
</dbReference>
<dbReference type="GO" id="GO:0005886">
    <property type="term" value="C:plasma membrane"/>
    <property type="evidence" value="ECO:0007669"/>
    <property type="project" value="UniProtKB-SubCell"/>
</dbReference>
<dbReference type="PROSITE" id="PS50928">
    <property type="entry name" value="ABC_TM1"/>
    <property type="match status" value="1"/>
</dbReference>
<accession>A0A4R4PYI9</accession>
<feature type="transmembrane region" description="Helical" evidence="7">
    <location>
        <begin position="129"/>
        <end position="150"/>
    </location>
</feature>
<dbReference type="PANTHER" id="PTHR30193:SF37">
    <property type="entry name" value="INNER MEMBRANE ABC TRANSPORTER PERMEASE PROTEIN YCJO"/>
    <property type="match status" value="1"/>
</dbReference>
<feature type="compositionally biased region" description="Low complexity" evidence="8">
    <location>
        <begin position="1"/>
        <end position="23"/>
    </location>
</feature>
<organism evidence="10 11">
    <name type="scientific">Kribbella albertanoniae</name>
    <dbReference type="NCBI Taxonomy" id="1266829"/>
    <lineage>
        <taxon>Bacteria</taxon>
        <taxon>Bacillati</taxon>
        <taxon>Actinomycetota</taxon>
        <taxon>Actinomycetes</taxon>
        <taxon>Propionibacteriales</taxon>
        <taxon>Kribbellaceae</taxon>
        <taxon>Kribbella</taxon>
    </lineage>
</organism>
<keyword evidence="11" id="KW-1185">Reference proteome</keyword>
<evidence type="ECO:0000256" key="5">
    <source>
        <dbReference type="ARBA" id="ARBA00022989"/>
    </source>
</evidence>
<dbReference type="GO" id="GO:0055085">
    <property type="term" value="P:transmembrane transport"/>
    <property type="evidence" value="ECO:0007669"/>
    <property type="project" value="InterPro"/>
</dbReference>
<dbReference type="Gene3D" id="1.10.3720.10">
    <property type="entry name" value="MetI-like"/>
    <property type="match status" value="1"/>
</dbReference>
<dbReference type="Proteomes" id="UP000295075">
    <property type="component" value="Unassembled WGS sequence"/>
</dbReference>
<feature type="transmembrane region" description="Helical" evidence="7">
    <location>
        <begin position="34"/>
        <end position="62"/>
    </location>
</feature>
<dbReference type="RefSeq" id="WP_132408803.1">
    <property type="nucleotide sequence ID" value="NZ_SMKA01000093.1"/>
</dbReference>
<evidence type="ECO:0000256" key="3">
    <source>
        <dbReference type="ARBA" id="ARBA00022475"/>
    </source>
</evidence>
<evidence type="ECO:0000256" key="2">
    <source>
        <dbReference type="ARBA" id="ARBA00022448"/>
    </source>
</evidence>
<dbReference type="InterPro" id="IPR051393">
    <property type="entry name" value="ABC_transporter_permease"/>
</dbReference>
<proteinExistence type="inferred from homology"/>
<sequence length="315" mass="34513">MAVDTAPPAAAAPTTNTTNSKPTPRWRNRESLTAWLFILPSLIGFLSFTAGPVIAAGVISLLDWNLFSAPTWAGLRNFARLGPDPTFWSALGNTAYFTLVSVPLTILVSLALALLLNQGLKRVAVFRSLLLLPYATITVAVAFVWIWLYIPHDGLVNAVLGWFGISGPQWLISDTWAMPALIAMSVWKSFGFGMVVFLAGLQAIPQQLYEAARVDGTSTWQSFRNITLPMLSPALFFVIVTSIIGSFQVFDQALIMTNGGPGTRTTTLVMYIYRTGFENYDQGYAAAQSLVLFGFIVLITAAQFTMQRKLVHYDN</sequence>
<keyword evidence="2 7" id="KW-0813">Transport</keyword>
<feature type="domain" description="ABC transmembrane type-1" evidence="9">
    <location>
        <begin position="91"/>
        <end position="303"/>
    </location>
</feature>
<gene>
    <name evidence="10" type="ORF">E1261_20555</name>
</gene>
<keyword evidence="5 7" id="KW-1133">Transmembrane helix</keyword>
<comment type="subcellular location">
    <subcellularLocation>
        <location evidence="1 7">Cell membrane</location>
        <topology evidence="1 7">Multi-pass membrane protein</topology>
    </subcellularLocation>
</comment>
<evidence type="ECO:0000256" key="7">
    <source>
        <dbReference type="RuleBase" id="RU363032"/>
    </source>
</evidence>
<dbReference type="SUPFAM" id="SSF161098">
    <property type="entry name" value="MetI-like"/>
    <property type="match status" value="1"/>
</dbReference>
<feature type="region of interest" description="Disordered" evidence="8">
    <location>
        <begin position="1"/>
        <end position="26"/>
    </location>
</feature>
<evidence type="ECO:0000256" key="8">
    <source>
        <dbReference type="SAM" id="MobiDB-lite"/>
    </source>
</evidence>